<reference evidence="2 3" key="1">
    <citation type="submission" date="2019-06" db="EMBL/GenBank/DDBJ databases">
        <authorList>
            <person name="Broberg M."/>
        </authorList>
    </citation>
    <scope>NUCLEOTIDE SEQUENCE [LARGE SCALE GENOMIC DNA]</scope>
</reference>
<sequence length="116" mass="12421">MSLSPKHQFMACAMFFAILSGAVGTPIGPMKGLLAFPALGLVANITIQLMEAREPFIRFARSIKPAIPNTRSDTQAAGAAGRPEPVQLEETDRAAIVFEQFATQHDPYGVPGHAMI</sequence>
<evidence type="ECO:0000313" key="3">
    <source>
        <dbReference type="Proteomes" id="UP000766486"/>
    </source>
</evidence>
<comment type="caution">
    <text evidence="2">The sequence shown here is derived from an EMBL/GenBank/DDBJ whole genome shotgun (WGS) entry which is preliminary data.</text>
</comment>
<name>A0ABY6V2B3_BIOOC</name>
<feature type="signal peptide" evidence="1">
    <location>
        <begin position="1"/>
        <end position="24"/>
    </location>
</feature>
<keyword evidence="3" id="KW-1185">Reference proteome</keyword>
<feature type="chain" id="PRO_5046093983" evidence="1">
    <location>
        <begin position="25"/>
        <end position="116"/>
    </location>
</feature>
<protein>
    <submittedName>
        <fullName evidence="2">Uncharacterized protein</fullName>
    </submittedName>
</protein>
<gene>
    <name evidence="2" type="ORF">CLO192961_LOCUS462853</name>
</gene>
<proteinExistence type="predicted"/>
<evidence type="ECO:0000313" key="2">
    <source>
        <dbReference type="EMBL" id="VUC37085.1"/>
    </source>
</evidence>
<accession>A0ABY6V2B3</accession>
<dbReference type="EMBL" id="CABFNS010000936">
    <property type="protein sequence ID" value="VUC37085.1"/>
    <property type="molecule type" value="Genomic_DNA"/>
</dbReference>
<dbReference type="Proteomes" id="UP000766486">
    <property type="component" value="Unassembled WGS sequence"/>
</dbReference>
<organism evidence="2 3">
    <name type="scientific">Bionectria ochroleuca</name>
    <name type="common">Gliocladium roseum</name>
    <dbReference type="NCBI Taxonomy" id="29856"/>
    <lineage>
        <taxon>Eukaryota</taxon>
        <taxon>Fungi</taxon>
        <taxon>Dikarya</taxon>
        <taxon>Ascomycota</taxon>
        <taxon>Pezizomycotina</taxon>
        <taxon>Sordariomycetes</taxon>
        <taxon>Hypocreomycetidae</taxon>
        <taxon>Hypocreales</taxon>
        <taxon>Bionectriaceae</taxon>
        <taxon>Clonostachys</taxon>
    </lineage>
</organism>
<evidence type="ECO:0000256" key="1">
    <source>
        <dbReference type="SAM" id="SignalP"/>
    </source>
</evidence>
<keyword evidence="1" id="KW-0732">Signal</keyword>